<accession>A0A9P6IUF2</accession>
<dbReference type="InterPro" id="IPR032675">
    <property type="entry name" value="LRR_dom_sf"/>
</dbReference>
<feature type="non-terminal residue" evidence="1">
    <location>
        <position position="324"/>
    </location>
</feature>
<dbReference type="Proteomes" id="UP000738359">
    <property type="component" value="Unassembled WGS sequence"/>
</dbReference>
<gene>
    <name evidence="1" type="ORF">BGZ70_002235</name>
</gene>
<dbReference type="Gene3D" id="3.80.10.10">
    <property type="entry name" value="Ribonuclease Inhibitor"/>
    <property type="match status" value="1"/>
</dbReference>
<reference evidence="1" key="1">
    <citation type="journal article" date="2020" name="Fungal Divers.">
        <title>Resolving the Mortierellaceae phylogeny through synthesis of multi-gene phylogenetics and phylogenomics.</title>
        <authorList>
            <person name="Vandepol N."/>
            <person name="Liber J."/>
            <person name="Desiro A."/>
            <person name="Na H."/>
            <person name="Kennedy M."/>
            <person name="Barry K."/>
            <person name="Grigoriev I.V."/>
            <person name="Miller A.N."/>
            <person name="O'Donnell K."/>
            <person name="Stajich J.E."/>
            <person name="Bonito G."/>
        </authorList>
    </citation>
    <scope>NUCLEOTIDE SEQUENCE</scope>
    <source>
        <strain evidence="1">CK1249</strain>
    </source>
</reference>
<comment type="caution">
    <text evidence="1">The sequence shown here is derived from an EMBL/GenBank/DDBJ whole genome shotgun (WGS) entry which is preliminary data.</text>
</comment>
<organism evidence="1 2">
    <name type="scientific">Mortierella alpina</name>
    <name type="common">Oleaginous fungus</name>
    <name type="synonym">Mortierella renispora</name>
    <dbReference type="NCBI Taxonomy" id="64518"/>
    <lineage>
        <taxon>Eukaryota</taxon>
        <taxon>Fungi</taxon>
        <taxon>Fungi incertae sedis</taxon>
        <taxon>Mucoromycota</taxon>
        <taxon>Mortierellomycotina</taxon>
        <taxon>Mortierellomycetes</taxon>
        <taxon>Mortierellales</taxon>
        <taxon>Mortierellaceae</taxon>
        <taxon>Mortierella</taxon>
    </lineage>
</organism>
<keyword evidence="2" id="KW-1185">Reference proteome</keyword>
<name>A0A9P6IUF2_MORAP</name>
<evidence type="ECO:0000313" key="1">
    <source>
        <dbReference type="EMBL" id="KAF9948394.1"/>
    </source>
</evidence>
<sequence length="324" mass="38159">NYGIWNPLPLLILKSSLVDLKSCEIPWFDEIVNTGEIERVAREHCLNLKRLICPSFELMEQDGQSVRAFIRGYRRLQSFASEHFCDLDVERHFFDTRYITMELVHQHSQTLKELSLPDSQIVFSLDQHAVLSRCKHLKRFWDICKDDWVCMELTELSLILNRDRREEGAFDDLEIVVRAEEEEQVEEEEEEEYIKARLIAYAAKLVYKQIGRLQKLEVLALDIDTGEDTYAEISDYEWDLTLSKGWFDEGWLGELAGLKNLKSLSLHADLCSRMGQAEAEFMHENWPLLNEVTLRGCTSPFFIESHWRWLADTRPQFQLLFTHH</sequence>
<proteinExistence type="predicted"/>
<dbReference type="OrthoDB" id="2405020at2759"/>
<protein>
    <submittedName>
        <fullName evidence="1">Uncharacterized protein</fullName>
    </submittedName>
</protein>
<evidence type="ECO:0000313" key="2">
    <source>
        <dbReference type="Proteomes" id="UP000738359"/>
    </source>
</evidence>
<dbReference type="AlphaFoldDB" id="A0A9P6IUF2"/>
<dbReference type="EMBL" id="JAAAHY010001535">
    <property type="protein sequence ID" value="KAF9948394.1"/>
    <property type="molecule type" value="Genomic_DNA"/>
</dbReference>